<dbReference type="Pfam" id="PF26056">
    <property type="entry name" value="DUF8017"/>
    <property type="match status" value="1"/>
</dbReference>
<evidence type="ECO:0000313" key="3">
    <source>
        <dbReference type="EMBL" id="MBF6357981.1"/>
    </source>
</evidence>
<feature type="compositionally biased region" description="Low complexity" evidence="1">
    <location>
        <begin position="52"/>
        <end position="67"/>
    </location>
</feature>
<feature type="domain" description="DUF8017" evidence="2">
    <location>
        <begin position="168"/>
        <end position="342"/>
    </location>
</feature>
<feature type="region of interest" description="Disordered" evidence="1">
    <location>
        <begin position="1"/>
        <end position="70"/>
    </location>
</feature>
<proteinExistence type="predicted"/>
<keyword evidence="4" id="KW-1185">Reference proteome</keyword>
<evidence type="ECO:0000256" key="1">
    <source>
        <dbReference type="SAM" id="MobiDB-lite"/>
    </source>
</evidence>
<dbReference type="EMBL" id="JADLQN010000008">
    <property type="protein sequence ID" value="MBF6357981.1"/>
    <property type="molecule type" value="Genomic_DNA"/>
</dbReference>
<evidence type="ECO:0000259" key="2">
    <source>
        <dbReference type="Pfam" id="PF26056"/>
    </source>
</evidence>
<name>A0ABS0DHN5_9NOCA</name>
<organism evidence="3 4">
    <name type="scientific">Nocardia higoensis</name>
    <dbReference type="NCBI Taxonomy" id="228599"/>
    <lineage>
        <taxon>Bacteria</taxon>
        <taxon>Bacillati</taxon>
        <taxon>Actinomycetota</taxon>
        <taxon>Actinomycetes</taxon>
        <taxon>Mycobacteriales</taxon>
        <taxon>Nocardiaceae</taxon>
        <taxon>Nocardia</taxon>
    </lineage>
</organism>
<protein>
    <recommendedName>
        <fullName evidence="2">DUF8017 domain-containing protein</fullName>
    </recommendedName>
</protein>
<reference evidence="3 4" key="1">
    <citation type="submission" date="2020-10" db="EMBL/GenBank/DDBJ databases">
        <title>Identification of Nocardia species via Next-generation sequencing and recognition of intraspecies genetic diversity.</title>
        <authorList>
            <person name="Li P."/>
            <person name="Li P."/>
            <person name="Lu B."/>
        </authorList>
    </citation>
    <scope>NUCLEOTIDE SEQUENCE [LARGE SCALE GENOMIC DNA]</scope>
    <source>
        <strain evidence="3 4">BJ06-0143</strain>
    </source>
</reference>
<accession>A0ABS0DHN5</accession>
<dbReference type="RefSeq" id="WP_195004815.1">
    <property type="nucleotide sequence ID" value="NZ_JADLQN010000008.1"/>
</dbReference>
<dbReference type="Proteomes" id="UP000707731">
    <property type="component" value="Unassembled WGS sequence"/>
</dbReference>
<comment type="caution">
    <text evidence="3">The sequence shown here is derived from an EMBL/GenBank/DDBJ whole genome shotgun (WGS) entry which is preliminary data.</text>
</comment>
<gene>
    <name evidence="3" type="ORF">IU449_26145</name>
</gene>
<dbReference type="InterPro" id="IPR058330">
    <property type="entry name" value="DUF8017"/>
</dbReference>
<sequence length="343" mass="34387">MSTGFTRDARTGAVPALADHPRAQESSATRSGGTPVAPPPSAGARGPLAANDGTPGDIDPGPDAPRGFDIGRTAAAQIPPRSHYGTATFADTPGFDDMEVARALYHPDSGGYRRLGAGVAAVALVAGAAVAISANGSDSTADDTPGLVSALTRSAHAEEPEEPVISAAALIPGYRAVVAPDSDAAYDVPADWIIASPGYSGGFGDSPDTIGGKGYASEGKDYCPGSTRTVSFLTGSPDTDATAAALDTATKAARIAYAVEAVPTTTEPLSSLDGGQHGTFVEARGRIDNPAPGCAPAFSVYTFATGADTGSLVMVIAADTGVPKAVDPATARRIFASIRPYKP</sequence>
<evidence type="ECO:0000313" key="4">
    <source>
        <dbReference type="Proteomes" id="UP000707731"/>
    </source>
</evidence>